<sequence>MDQKRKRSSDESIDDLSNIHGNATKFNIICSIKNFSKRPEVVGQQIRSATGVIQNGNRSEWCLDIYPNGFNQDSKEYVSVFLVLLKPEKIKVKLRFSILNDKEEKENVIIAKKAIELSKHEGGGPRKFVKKDLLLYESNGSLINDQLRILCEVETIETSDT</sequence>
<proteinExistence type="predicted"/>
<protein>
    <submittedName>
        <fullName evidence="3">MATH domain-containing protein</fullName>
    </submittedName>
</protein>
<dbReference type="InterPro" id="IPR045005">
    <property type="entry name" value="BPM1-6"/>
</dbReference>
<dbReference type="PANTHER" id="PTHR26379:SF187">
    <property type="entry name" value="OS07G0655300 PROTEIN"/>
    <property type="match status" value="1"/>
</dbReference>
<evidence type="ECO:0000313" key="3">
    <source>
        <dbReference type="WBParaSite" id="SPAL_0001674900.1"/>
    </source>
</evidence>
<dbReference type="Proteomes" id="UP000046392">
    <property type="component" value="Unplaced"/>
</dbReference>
<dbReference type="STRING" id="174720.A0A0N5CFW8"/>
<dbReference type="Gene3D" id="2.60.210.10">
    <property type="entry name" value="Apoptosis, Tumor Necrosis Factor Receptor Associated Protein 2, Chain A"/>
    <property type="match status" value="1"/>
</dbReference>
<dbReference type="InterPro" id="IPR008974">
    <property type="entry name" value="TRAF-like"/>
</dbReference>
<dbReference type="WBParaSite" id="SPAL_0001674900.1">
    <property type="protein sequence ID" value="SPAL_0001674900.1"/>
    <property type="gene ID" value="SPAL_0001674900"/>
</dbReference>
<dbReference type="GO" id="GO:0016567">
    <property type="term" value="P:protein ubiquitination"/>
    <property type="evidence" value="ECO:0007669"/>
    <property type="project" value="InterPro"/>
</dbReference>
<name>A0A0N5CFW8_STREA</name>
<dbReference type="InterPro" id="IPR002083">
    <property type="entry name" value="MATH/TRAF_dom"/>
</dbReference>
<dbReference type="SUPFAM" id="SSF49599">
    <property type="entry name" value="TRAF domain-like"/>
    <property type="match status" value="1"/>
</dbReference>
<organism evidence="2 3">
    <name type="scientific">Strongyloides papillosus</name>
    <name type="common">Intestinal threadworm</name>
    <dbReference type="NCBI Taxonomy" id="174720"/>
    <lineage>
        <taxon>Eukaryota</taxon>
        <taxon>Metazoa</taxon>
        <taxon>Ecdysozoa</taxon>
        <taxon>Nematoda</taxon>
        <taxon>Chromadorea</taxon>
        <taxon>Rhabditida</taxon>
        <taxon>Tylenchina</taxon>
        <taxon>Panagrolaimomorpha</taxon>
        <taxon>Strongyloidoidea</taxon>
        <taxon>Strongyloididae</taxon>
        <taxon>Strongyloides</taxon>
    </lineage>
</organism>
<keyword evidence="2" id="KW-1185">Reference proteome</keyword>
<reference evidence="3" key="1">
    <citation type="submission" date="2017-02" db="UniProtKB">
        <authorList>
            <consortium name="WormBaseParasite"/>
        </authorList>
    </citation>
    <scope>IDENTIFICATION</scope>
</reference>
<dbReference type="PANTHER" id="PTHR26379">
    <property type="entry name" value="BTB/POZ AND MATH DOMAIN-CONTAINING PROTEIN 1"/>
    <property type="match status" value="1"/>
</dbReference>
<evidence type="ECO:0000259" key="1">
    <source>
        <dbReference type="PROSITE" id="PS50144"/>
    </source>
</evidence>
<dbReference type="AlphaFoldDB" id="A0A0N5CFW8"/>
<evidence type="ECO:0000313" key="2">
    <source>
        <dbReference type="Proteomes" id="UP000046392"/>
    </source>
</evidence>
<dbReference type="Pfam" id="PF22486">
    <property type="entry name" value="MATH_2"/>
    <property type="match status" value="1"/>
</dbReference>
<dbReference type="PROSITE" id="PS50144">
    <property type="entry name" value="MATH"/>
    <property type="match status" value="1"/>
</dbReference>
<accession>A0A0N5CFW8</accession>
<feature type="domain" description="MATH" evidence="1">
    <location>
        <begin position="25"/>
        <end position="153"/>
    </location>
</feature>